<dbReference type="InterPro" id="IPR036188">
    <property type="entry name" value="FAD/NAD-bd_sf"/>
</dbReference>
<evidence type="ECO:0000256" key="3">
    <source>
        <dbReference type="ARBA" id="ARBA00022630"/>
    </source>
</evidence>
<keyword evidence="5" id="KW-0560">Oxidoreductase</keyword>
<dbReference type="SUPFAM" id="SSF51905">
    <property type="entry name" value="FAD/NAD(P)-binding domain"/>
    <property type="match status" value="1"/>
</dbReference>
<keyword evidence="3" id="KW-0285">Flavoprotein</keyword>
<evidence type="ECO:0000256" key="2">
    <source>
        <dbReference type="ARBA" id="ARBA00010790"/>
    </source>
</evidence>
<evidence type="ECO:0000256" key="5">
    <source>
        <dbReference type="ARBA" id="ARBA00023002"/>
    </source>
</evidence>
<protein>
    <submittedName>
        <fullName evidence="7">GMC family oxidoreductase</fullName>
    </submittedName>
</protein>
<comment type="similarity">
    <text evidence="2">Belongs to the GMC oxidoreductase family.</text>
</comment>
<dbReference type="PANTHER" id="PTHR42784">
    <property type="entry name" value="PYRANOSE 2-OXIDASE"/>
    <property type="match status" value="1"/>
</dbReference>
<evidence type="ECO:0000256" key="1">
    <source>
        <dbReference type="ARBA" id="ARBA00001974"/>
    </source>
</evidence>
<comment type="cofactor">
    <cofactor evidence="1">
        <name>FAD</name>
        <dbReference type="ChEBI" id="CHEBI:57692"/>
    </cofactor>
</comment>
<reference evidence="7 8" key="1">
    <citation type="journal article" date="2021" name="Int. J. Syst. Evol. Microbiol.">
        <title>Amazonocrinis nigriterrae gen. nov., sp. nov., Atlanticothrix silvestris gen. nov., sp. nov. and Dendronalium phyllosphericum gen. nov., sp. nov., nostocacean cyanobacteria from Brazilian environments.</title>
        <authorList>
            <person name="Alvarenga D.O."/>
            <person name="Andreote A.P.D."/>
            <person name="Branco L.H.Z."/>
            <person name="Delbaje E."/>
            <person name="Cruz R.B."/>
            <person name="Varani A.M."/>
            <person name="Fiore M.F."/>
        </authorList>
    </citation>
    <scope>NUCLEOTIDE SEQUENCE [LARGE SCALE GENOMIC DNA]</scope>
    <source>
        <strain evidence="7 8">CENA67</strain>
    </source>
</reference>
<dbReference type="AlphaFoldDB" id="A0A8J7LAZ1"/>
<dbReference type="InterPro" id="IPR007867">
    <property type="entry name" value="GMC_OxRtase_C"/>
</dbReference>
<dbReference type="InterPro" id="IPR051473">
    <property type="entry name" value="P2Ox-like"/>
</dbReference>
<gene>
    <name evidence="7" type="ORF">I8748_28380</name>
</gene>
<comment type="caution">
    <text evidence="7">The sequence shown here is derived from an EMBL/GenBank/DDBJ whole genome shotgun (WGS) entry which is preliminary data.</text>
</comment>
<evidence type="ECO:0000313" key="7">
    <source>
        <dbReference type="EMBL" id="MBH8566033.1"/>
    </source>
</evidence>
<dbReference type="Pfam" id="PF05199">
    <property type="entry name" value="GMC_oxred_C"/>
    <property type="match status" value="1"/>
</dbReference>
<proteinExistence type="inferred from homology"/>
<keyword evidence="4" id="KW-0274">FAD</keyword>
<dbReference type="Proteomes" id="UP000632766">
    <property type="component" value="Unassembled WGS sequence"/>
</dbReference>
<name>A0A8J7LAZ1_9NOST</name>
<dbReference type="RefSeq" id="WP_198127805.1">
    <property type="nucleotide sequence ID" value="NZ_JAECZC010000081.1"/>
</dbReference>
<organism evidence="7 8">
    <name type="scientific">Amazonocrinis nigriterrae CENA67</name>
    <dbReference type="NCBI Taxonomy" id="2794033"/>
    <lineage>
        <taxon>Bacteria</taxon>
        <taxon>Bacillati</taxon>
        <taxon>Cyanobacteriota</taxon>
        <taxon>Cyanophyceae</taxon>
        <taxon>Nostocales</taxon>
        <taxon>Nostocaceae</taxon>
        <taxon>Amazonocrinis</taxon>
        <taxon>Amazonocrinis nigriterrae</taxon>
    </lineage>
</organism>
<keyword evidence="8" id="KW-1185">Reference proteome</keyword>
<accession>A0A8J7LAZ1</accession>
<feature type="domain" description="Glucose-methanol-choline oxidoreductase C-terminal" evidence="6">
    <location>
        <begin position="419"/>
        <end position="543"/>
    </location>
</feature>
<evidence type="ECO:0000259" key="6">
    <source>
        <dbReference type="Pfam" id="PF05199"/>
    </source>
</evidence>
<dbReference type="GO" id="GO:0016614">
    <property type="term" value="F:oxidoreductase activity, acting on CH-OH group of donors"/>
    <property type="evidence" value="ECO:0007669"/>
    <property type="project" value="InterPro"/>
</dbReference>
<dbReference type="PANTHER" id="PTHR42784:SF1">
    <property type="entry name" value="PYRANOSE 2-OXIDASE"/>
    <property type="match status" value="1"/>
</dbReference>
<dbReference type="Gene3D" id="3.50.50.60">
    <property type="entry name" value="FAD/NAD(P)-binding domain"/>
    <property type="match status" value="2"/>
</dbReference>
<evidence type="ECO:0000313" key="8">
    <source>
        <dbReference type="Proteomes" id="UP000632766"/>
    </source>
</evidence>
<dbReference type="EMBL" id="JAECZC010000081">
    <property type="protein sequence ID" value="MBH8566033.1"/>
    <property type="molecule type" value="Genomic_DNA"/>
</dbReference>
<sequence length="557" mass="63317">MIYELSQDGILPTSLYDLCIIGSGPAGATIVNVLADSNYKICVLESGSYKPEKFTDALREVDHEGILIKSYSRERVLGGTSTTWSGLSSPLDPIDFRKRDWVKYSGWPIDLDELTPYYIAASHRFRFPSWEKFKDSDWMGIRDTSDLIPCWKELEEKIFVASEYPQNFGKEFQDIYNKKNIDLYIGCTITHLDGCSETGRVKKAIARYFDGRKIEFQANIFVLACGGIENPRILLNSTFACPAGLGNDKDQVGRYFMNHPKNNYGFIQLIYSSNNLPGYFGFLSLKTGYAGYIGLRIKETVQENKRILNSYIRFEPVFDWSGRESIESLNYFSKKSQLLLKTVKHLKKDKLLFLRDYSETGDDSNLMNERKNFKGIIKMIGKIALDSPAVLDYLCHRFFEQKNLKVTTINIRNFMEMEPLPQNRVTLSNCTDAFAMRLPCVIHTPSELDKRSMAAVHYVLSEELQRNRWGKLCSELNPNLEPWPIDLDASHHMGATRMGNDSSSSVVNPQCCLHFSPNVYLAGASTFPTSGNANPTFTIVALAIRLAEHLKIQLSHT</sequence>
<evidence type="ECO:0000256" key="4">
    <source>
        <dbReference type="ARBA" id="ARBA00022827"/>
    </source>
</evidence>